<dbReference type="AlphaFoldDB" id="A0A4U5NZG2"/>
<gene>
    <name evidence="1" type="ORF">L596_012970</name>
</gene>
<comment type="caution">
    <text evidence="1">The sequence shown here is derived from an EMBL/GenBank/DDBJ whole genome shotgun (WGS) entry which is preliminary data.</text>
</comment>
<dbReference type="Proteomes" id="UP000298663">
    <property type="component" value="Unassembled WGS sequence"/>
</dbReference>
<reference evidence="1 2" key="2">
    <citation type="journal article" date="2019" name="G3 (Bethesda)">
        <title>Hybrid Assembly of the Genome of the Entomopathogenic Nematode Steinernema carpocapsae Identifies the X-Chromosome.</title>
        <authorList>
            <person name="Serra L."/>
            <person name="Macchietto M."/>
            <person name="Macias-Munoz A."/>
            <person name="McGill C.J."/>
            <person name="Rodriguez I.M."/>
            <person name="Rodriguez B."/>
            <person name="Murad R."/>
            <person name="Mortazavi A."/>
        </authorList>
    </citation>
    <scope>NUCLEOTIDE SEQUENCE [LARGE SCALE GENOMIC DNA]</scope>
    <source>
        <strain evidence="1 2">ALL</strain>
    </source>
</reference>
<accession>A0A4U5NZG2</accession>
<dbReference type="EMBL" id="AZBU02000003">
    <property type="protein sequence ID" value="TKR88781.1"/>
    <property type="molecule type" value="Genomic_DNA"/>
</dbReference>
<proteinExistence type="predicted"/>
<evidence type="ECO:0000313" key="2">
    <source>
        <dbReference type="Proteomes" id="UP000298663"/>
    </source>
</evidence>
<reference evidence="1 2" key="1">
    <citation type="journal article" date="2015" name="Genome Biol.">
        <title>Comparative genomics of Steinernema reveals deeply conserved gene regulatory networks.</title>
        <authorList>
            <person name="Dillman A.R."/>
            <person name="Macchietto M."/>
            <person name="Porter C.F."/>
            <person name="Rogers A."/>
            <person name="Williams B."/>
            <person name="Antoshechkin I."/>
            <person name="Lee M.M."/>
            <person name="Goodwin Z."/>
            <person name="Lu X."/>
            <person name="Lewis E.E."/>
            <person name="Goodrich-Blair H."/>
            <person name="Stock S.P."/>
            <person name="Adams B.J."/>
            <person name="Sternberg P.W."/>
            <person name="Mortazavi A."/>
        </authorList>
    </citation>
    <scope>NUCLEOTIDE SEQUENCE [LARGE SCALE GENOMIC DNA]</scope>
    <source>
        <strain evidence="1 2">ALL</strain>
    </source>
</reference>
<name>A0A4U5NZG2_STECR</name>
<keyword evidence="2" id="KW-1185">Reference proteome</keyword>
<organism evidence="1 2">
    <name type="scientific">Steinernema carpocapsae</name>
    <name type="common">Entomopathogenic nematode</name>
    <dbReference type="NCBI Taxonomy" id="34508"/>
    <lineage>
        <taxon>Eukaryota</taxon>
        <taxon>Metazoa</taxon>
        <taxon>Ecdysozoa</taxon>
        <taxon>Nematoda</taxon>
        <taxon>Chromadorea</taxon>
        <taxon>Rhabditida</taxon>
        <taxon>Tylenchina</taxon>
        <taxon>Panagrolaimomorpha</taxon>
        <taxon>Strongyloidoidea</taxon>
        <taxon>Steinernematidae</taxon>
        <taxon>Steinernema</taxon>
    </lineage>
</organism>
<evidence type="ECO:0000313" key="1">
    <source>
        <dbReference type="EMBL" id="TKR88781.1"/>
    </source>
</evidence>
<sequence>MWSFLKDASKYHENWITLFRTINFCTKISEAFRFSSVQNLVHTSNKYSNLSNLMQPFNHFKLYHYLFYMCI</sequence>
<protein>
    <submittedName>
        <fullName evidence="1">Uncharacterized protein</fullName>
    </submittedName>
</protein>